<evidence type="ECO:0000256" key="2">
    <source>
        <dbReference type="ARBA" id="ARBA00022694"/>
    </source>
</evidence>
<comment type="function">
    <text evidence="6">Ligates lysine onto the cytidine present at position 34 of the AUA codon-specific tRNA(Ile) that contains the anticodon CAU, in an ATP-dependent manner. Cytidine is converted to lysidine, thus changing the amino acid specificity of the tRNA from methionine to isoleucine.</text>
</comment>
<reference evidence="8 9" key="1">
    <citation type="submission" date="2018-06" db="EMBL/GenBank/DDBJ databases">
        <authorList>
            <consortium name="Pathogen Informatics"/>
            <person name="Doyle S."/>
        </authorList>
    </citation>
    <scope>NUCLEOTIDE SEQUENCE [LARGE SCALE GENOMIC DNA]</scope>
    <source>
        <strain evidence="8 9">NCTC10684</strain>
    </source>
</reference>
<dbReference type="GO" id="GO:0032267">
    <property type="term" value="F:tRNA(Ile)-lysidine synthase activity"/>
    <property type="evidence" value="ECO:0007669"/>
    <property type="project" value="UniProtKB-EC"/>
</dbReference>
<dbReference type="NCBIfam" id="TIGR02432">
    <property type="entry name" value="lysidine_TilS_N"/>
    <property type="match status" value="1"/>
</dbReference>
<comment type="subcellular location">
    <subcellularLocation>
        <location evidence="6">Cytoplasm</location>
    </subcellularLocation>
</comment>
<dbReference type="PANTHER" id="PTHR43033">
    <property type="entry name" value="TRNA(ILE)-LYSIDINE SYNTHASE-RELATED"/>
    <property type="match status" value="1"/>
</dbReference>
<evidence type="ECO:0000313" key="9">
    <source>
        <dbReference type="Proteomes" id="UP000254701"/>
    </source>
</evidence>
<dbReference type="Pfam" id="PF01171">
    <property type="entry name" value="ATP_bind_3"/>
    <property type="match status" value="1"/>
</dbReference>
<dbReference type="PANTHER" id="PTHR43033:SF1">
    <property type="entry name" value="TRNA(ILE)-LYSIDINE SYNTHASE-RELATED"/>
    <property type="match status" value="1"/>
</dbReference>
<dbReference type="CDD" id="cd01992">
    <property type="entry name" value="TilS_N"/>
    <property type="match status" value="1"/>
</dbReference>
<evidence type="ECO:0000313" key="8">
    <source>
        <dbReference type="EMBL" id="SUU88014.1"/>
    </source>
</evidence>
<dbReference type="HAMAP" id="MF_01161">
    <property type="entry name" value="tRNA_Ile_lys_synt"/>
    <property type="match status" value="1"/>
</dbReference>
<keyword evidence="2 6" id="KW-0819">tRNA processing</keyword>
<dbReference type="Gene3D" id="3.40.50.620">
    <property type="entry name" value="HUPs"/>
    <property type="match status" value="1"/>
</dbReference>
<organism evidence="8 9">
    <name type="scientific">Aminobacter aminovorans</name>
    <name type="common">Chelatobacter heintzii</name>
    <dbReference type="NCBI Taxonomy" id="83263"/>
    <lineage>
        <taxon>Bacteria</taxon>
        <taxon>Pseudomonadati</taxon>
        <taxon>Pseudomonadota</taxon>
        <taxon>Alphaproteobacteria</taxon>
        <taxon>Hyphomicrobiales</taxon>
        <taxon>Phyllobacteriaceae</taxon>
        <taxon>Aminobacter</taxon>
    </lineage>
</organism>
<dbReference type="GO" id="GO:0005524">
    <property type="term" value="F:ATP binding"/>
    <property type="evidence" value="ECO:0007669"/>
    <property type="project" value="UniProtKB-UniRule"/>
</dbReference>
<dbReference type="InterPro" id="IPR014729">
    <property type="entry name" value="Rossmann-like_a/b/a_fold"/>
</dbReference>
<keyword evidence="4 6" id="KW-0067">ATP-binding</keyword>
<keyword evidence="6" id="KW-0963">Cytoplasm</keyword>
<protein>
    <recommendedName>
        <fullName evidence="6">tRNA(Ile)-lysidine synthase</fullName>
        <ecNumber evidence="6">6.3.4.19</ecNumber>
    </recommendedName>
    <alternativeName>
        <fullName evidence="6">tRNA(Ile)-2-lysyl-cytidine synthase</fullName>
    </alternativeName>
    <alternativeName>
        <fullName evidence="6">tRNA(Ile)-lysidine synthetase</fullName>
    </alternativeName>
</protein>
<dbReference type="GO" id="GO:0005737">
    <property type="term" value="C:cytoplasm"/>
    <property type="evidence" value="ECO:0007669"/>
    <property type="project" value="UniProtKB-SubCell"/>
</dbReference>
<gene>
    <name evidence="6 8" type="primary">tilS</name>
    <name evidence="8" type="ORF">NCTC10684_01220</name>
</gene>
<comment type="similarity">
    <text evidence="6">Belongs to the tRNA(Ile)-lysidine synthase family.</text>
</comment>
<dbReference type="RefSeq" id="WP_245431907.1">
    <property type="nucleotide sequence ID" value="NZ_BAAAVY010000010.1"/>
</dbReference>
<keyword evidence="3 6" id="KW-0547">Nucleotide-binding</keyword>
<feature type="binding site" evidence="6">
    <location>
        <begin position="30"/>
        <end position="35"/>
    </location>
    <ligand>
        <name>ATP</name>
        <dbReference type="ChEBI" id="CHEBI:30616"/>
    </ligand>
</feature>
<dbReference type="EC" id="6.3.4.19" evidence="6"/>
<evidence type="ECO:0000256" key="3">
    <source>
        <dbReference type="ARBA" id="ARBA00022741"/>
    </source>
</evidence>
<proteinExistence type="inferred from homology"/>
<evidence type="ECO:0000259" key="7">
    <source>
        <dbReference type="Pfam" id="PF01171"/>
    </source>
</evidence>
<sequence>MLTQPIDADFYQDFSEFDFASHPTIVAAVSGGSDSTALLLLLKSYLGRHAPTTRLWAVTVDHALRPGSGAEADHVARLCAQIQIPHRTMRWSGEKPSTGIAAAARDARYDLLAEAARQADATVVVTGHTADDQAETVLMRGTRGVGRGSAGMAPATLFDGDVWIVRPLLGQRREQLRDVLRARGTGWIDDPTNTNVTYERPRMRQSLQRGGDQHIETALADARQAGAARTRLGERAAALIEAHASRVSPGLLRLDPAFAQAPDSEATAYALRILIAVAGGVAHLPDEARTQNLLTLLTGSSANKNPARATLSRALVEIRSSGIFVLREGRGLPPAVRLATGPWDGRYRIAAALAGQAAMSVAPLGLTAAAAMSPEANAPQSLVRAALAAEPALWRGEAAAGLAFLTNADAIAAPWARFLPGFDLAPARAVQKLIGGRPVPASPCRGHIGV</sequence>
<accession>A0A380WIM1</accession>
<comment type="catalytic activity">
    <reaction evidence="5 6">
        <text>cytidine(34) in tRNA(Ile2) + L-lysine + ATP = lysidine(34) in tRNA(Ile2) + AMP + diphosphate + H(+)</text>
        <dbReference type="Rhea" id="RHEA:43744"/>
        <dbReference type="Rhea" id="RHEA-COMP:10625"/>
        <dbReference type="Rhea" id="RHEA-COMP:10670"/>
        <dbReference type="ChEBI" id="CHEBI:15378"/>
        <dbReference type="ChEBI" id="CHEBI:30616"/>
        <dbReference type="ChEBI" id="CHEBI:32551"/>
        <dbReference type="ChEBI" id="CHEBI:33019"/>
        <dbReference type="ChEBI" id="CHEBI:82748"/>
        <dbReference type="ChEBI" id="CHEBI:83665"/>
        <dbReference type="ChEBI" id="CHEBI:456215"/>
        <dbReference type="EC" id="6.3.4.19"/>
    </reaction>
</comment>
<evidence type="ECO:0000256" key="6">
    <source>
        <dbReference type="HAMAP-Rule" id="MF_01161"/>
    </source>
</evidence>
<keyword evidence="1 6" id="KW-0436">Ligase</keyword>
<dbReference type="GO" id="GO:0006400">
    <property type="term" value="P:tRNA modification"/>
    <property type="evidence" value="ECO:0007669"/>
    <property type="project" value="UniProtKB-UniRule"/>
</dbReference>
<dbReference type="Proteomes" id="UP000254701">
    <property type="component" value="Unassembled WGS sequence"/>
</dbReference>
<dbReference type="EMBL" id="UFSM01000001">
    <property type="protein sequence ID" value="SUU88014.1"/>
    <property type="molecule type" value="Genomic_DNA"/>
</dbReference>
<evidence type="ECO:0000256" key="1">
    <source>
        <dbReference type="ARBA" id="ARBA00022598"/>
    </source>
</evidence>
<feature type="domain" description="tRNA(Ile)-lysidine/2-thiocytidine synthase N-terminal" evidence="7">
    <location>
        <begin position="25"/>
        <end position="205"/>
    </location>
</feature>
<dbReference type="InterPro" id="IPR011063">
    <property type="entry name" value="TilS/TtcA_N"/>
</dbReference>
<dbReference type="AlphaFoldDB" id="A0A380WIM1"/>
<name>A0A380WIM1_AMIAI</name>
<comment type="domain">
    <text evidence="6">The N-terminal region contains the highly conserved SGGXDS motif, predicted to be a P-loop motif involved in ATP binding.</text>
</comment>
<dbReference type="InterPro" id="IPR012795">
    <property type="entry name" value="tRNA_Ile_lys_synt_N"/>
</dbReference>
<evidence type="ECO:0000256" key="4">
    <source>
        <dbReference type="ARBA" id="ARBA00022840"/>
    </source>
</evidence>
<evidence type="ECO:0000256" key="5">
    <source>
        <dbReference type="ARBA" id="ARBA00048539"/>
    </source>
</evidence>
<dbReference type="SUPFAM" id="SSF52402">
    <property type="entry name" value="Adenine nucleotide alpha hydrolases-like"/>
    <property type="match status" value="1"/>
</dbReference>
<dbReference type="InterPro" id="IPR012094">
    <property type="entry name" value="tRNA_Ile_lys_synt"/>
</dbReference>